<keyword evidence="2" id="KW-1185">Reference proteome</keyword>
<reference evidence="1" key="1">
    <citation type="journal article" date="2017" name="Gigascience">
        <title>The genome draft of coconut (Cocos nucifera).</title>
        <authorList>
            <person name="Xiao Y."/>
            <person name="Xu P."/>
            <person name="Fan H."/>
            <person name="Baudouin L."/>
            <person name="Xia W."/>
            <person name="Bocs S."/>
            <person name="Xu J."/>
            <person name="Li Q."/>
            <person name="Guo A."/>
            <person name="Zhou L."/>
            <person name="Li J."/>
            <person name="Wu Y."/>
            <person name="Ma Z."/>
            <person name="Armero A."/>
            <person name="Issali A.E."/>
            <person name="Liu N."/>
            <person name="Peng M."/>
            <person name="Yang Y."/>
        </authorList>
    </citation>
    <scope>NUCLEOTIDE SEQUENCE</scope>
    <source>
        <tissue evidence="1">Spear leaf of Hainan Tall coconut</tissue>
    </source>
</reference>
<dbReference type="OrthoDB" id="1908857at2759"/>
<dbReference type="PANTHER" id="PTHR36020">
    <property type="entry name" value="TRANSMEMBRANE PROTEIN"/>
    <property type="match status" value="1"/>
</dbReference>
<dbReference type="AlphaFoldDB" id="A0A8K0N3E1"/>
<evidence type="ECO:0008006" key="3">
    <source>
        <dbReference type="Google" id="ProtNLM"/>
    </source>
</evidence>
<name>A0A8K0N3E1_COCNU</name>
<organism evidence="1 2">
    <name type="scientific">Cocos nucifera</name>
    <name type="common">Coconut palm</name>
    <dbReference type="NCBI Taxonomy" id="13894"/>
    <lineage>
        <taxon>Eukaryota</taxon>
        <taxon>Viridiplantae</taxon>
        <taxon>Streptophyta</taxon>
        <taxon>Embryophyta</taxon>
        <taxon>Tracheophyta</taxon>
        <taxon>Spermatophyta</taxon>
        <taxon>Magnoliopsida</taxon>
        <taxon>Liliopsida</taxon>
        <taxon>Arecaceae</taxon>
        <taxon>Arecoideae</taxon>
        <taxon>Cocoseae</taxon>
        <taxon>Attaleinae</taxon>
        <taxon>Cocos</taxon>
    </lineage>
</organism>
<evidence type="ECO:0000313" key="1">
    <source>
        <dbReference type="EMBL" id="KAG1347485.1"/>
    </source>
</evidence>
<evidence type="ECO:0000313" key="2">
    <source>
        <dbReference type="Proteomes" id="UP000797356"/>
    </source>
</evidence>
<protein>
    <recommendedName>
        <fullName evidence="3">Transmembrane protein</fullName>
    </recommendedName>
</protein>
<comment type="caution">
    <text evidence="1">The sequence shown here is derived from an EMBL/GenBank/DDBJ whole genome shotgun (WGS) entry which is preliminary data.</text>
</comment>
<dbReference type="PANTHER" id="PTHR36020:SF1">
    <property type="entry name" value="TRANSMEMBRANE PROTEIN"/>
    <property type="match status" value="1"/>
</dbReference>
<proteinExistence type="predicted"/>
<dbReference type="EMBL" id="CM017877">
    <property type="protein sequence ID" value="KAG1347485.1"/>
    <property type="molecule type" value="Genomic_DNA"/>
</dbReference>
<accession>A0A8K0N3E1</accession>
<sequence length="680" mass="74445">MKLTEWFSGFVLQNFDQRCKSFFDSHGWSILCVINVQIMASAIFSHLQNLWPFSIFKTDDLKVSARLVRKLSIPEKTKQFVLAIREPESDAVVYILAANNLSEQSALDAEYLIKEVQPRAVVAQVDPSALDNIQAEEECLKSDQLNNVPTSSFGVLKRCLTEKINRKQYENFAGFQILQEIFGVGLYGHFLAAKRAAEEIDSHFLLLESPYENKCIATPLGNVESGKRSSGLHLQMSSLLPGKVTPAVCSNSRKFSLTDTLQSEMVQSLTSSLDLLIPKATLSTSVSDVETGECQPSSSYQAPSFAQSLYPLLADLHDIFIDLPSIGKALFSAQKMLTNVNGGEPVDTEIVSNIYAFRIAVEGLRIALNSAARFPIGRTENGNSAELEFSELPAEEKCHVLFAQALRIQARKFGSVVAIVNAGCLAGLRRHWNTSLPQEVADLADELFALHYEDKHNTDGEMVMENMERKRLLADKPVIAVGAGATAILGASSLSKAVPASTFIKLATYKIPTSLKFGLVQLQRKAAIGLSKFLGQSKLSGVASAGAKTSTMKFTASAEKIRAVMHGMIASAERTSLLAMRTSFYEIMRMRNVQPFRIGPWATFGCSMAVCTGLLTYGDGIECAAESLPSVPMIASLGRGLESLHQTSQEVRRTKGPKMQEALQSLMYNLKKIKVSVNKV</sequence>
<gene>
    <name evidence="1" type="ORF">COCNU_06G013140</name>
</gene>
<dbReference type="Proteomes" id="UP000797356">
    <property type="component" value="Chromosome 6"/>
</dbReference>
<reference evidence="1" key="2">
    <citation type="submission" date="2019-07" db="EMBL/GenBank/DDBJ databases">
        <authorList>
            <person name="Yang Y."/>
            <person name="Bocs S."/>
            <person name="Baudouin L."/>
        </authorList>
    </citation>
    <scope>NUCLEOTIDE SEQUENCE</scope>
    <source>
        <tissue evidence="1">Spear leaf of Hainan Tall coconut</tissue>
    </source>
</reference>